<sequence>MKKASWMDMGRKYILFMIAVICFAGICMGCGKVDDGQEESTGIQIKSGDVESAEDMTQIGVYLDVDKNSSEITDVKYKISGDIGIVSFRYSGVKVELRGSCKYEMYDLAGVENTSNGDMITGNIQGYSATYYTLTPGRIAFWSDGTINYSLYIYVTASDEVLNEVLSHIVFENRYTDRADVQQQIETDSRAFAEKIVKVFNDEDLETMKDMVLYPQETSGGQSIANENELLNVDKKALFTDILMKALNDENALDNLRKTNDGSEYVIGTNYKNVHFRLNDDGQFVITKINN</sequence>
<dbReference type="AlphaFoldDB" id="A0AAI9K309"/>
<reference evidence="1" key="1">
    <citation type="submission" date="2020-06" db="EMBL/GenBank/DDBJ databases">
        <title>Characterization of fructooligosaccharide metabolism and fructooligosaccharide-degrading enzymes in human commensal butyrate producers.</title>
        <authorList>
            <person name="Tanno H."/>
            <person name="Fujii T."/>
            <person name="Hirano K."/>
            <person name="Maeno S."/>
            <person name="Tonozuka T."/>
            <person name="Sakamoto M."/>
            <person name="Ohkuma M."/>
            <person name="Tochio T."/>
            <person name="Endo A."/>
        </authorList>
    </citation>
    <scope>NUCLEOTIDE SEQUENCE</scope>
    <source>
        <strain evidence="1">JCM 31265</strain>
    </source>
</reference>
<gene>
    <name evidence="1" type="ORF">COEU31_13130</name>
</gene>
<accession>A0AAI9K309</accession>
<organism evidence="1 2">
    <name type="scientific">Coprococcus eutactus</name>
    <dbReference type="NCBI Taxonomy" id="33043"/>
    <lineage>
        <taxon>Bacteria</taxon>
        <taxon>Bacillati</taxon>
        <taxon>Bacillota</taxon>
        <taxon>Clostridia</taxon>
        <taxon>Lachnospirales</taxon>
        <taxon>Lachnospiraceae</taxon>
        <taxon>Coprococcus</taxon>
    </lineage>
</organism>
<dbReference type="RefSeq" id="WP_015534442.1">
    <property type="nucleotide sequence ID" value="NZ_BLYL01000006.1"/>
</dbReference>
<evidence type="ECO:0000313" key="1">
    <source>
        <dbReference type="EMBL" id="GFO94267.1"/>
    </source>
</evidence>
<comment type="caution">
    <text evidence="1">The sequence shown here is derived from an EMBL/GenBank/DDBJ whole genome shotgun (WGS) entry which is preliminary data.</text>
</comment>
<dbReference type="EMBL" id="BLYL01000006">
    <property type="protein sequence ID" value="GFO94267.1"/>
    <property type="molecule type" value="Genomic_DNA"/>
</dbReference>
<proteinExistence type="predicted"/>
<evidence type="ECO:0000313" key="2">
    <source>
        <dbReference type="Proteomes" id="UP000660047"/>
    </source>
</evidence>
<dbReference type="Proteomes" id="UP000660047">
    <property type="component" value="Unassembled WGS sequence"/>
</dbReference>
<name>A0AAI9K309_9FIRM</name>
<protein>
    <submittedName>
        <fullName evidence="1">Uncharacterized protein</fullName>
    </submittedName>
</protein>